<dbReference type="Proteomes" id="UP000671879">
    <property type="component" value="Chromosome"/>
</dbReference>
<dbReference type="InterPro" id="IPR011704">
    <property type="entry name" value="ATPase_dyneun-rel_AAA"/>
</dbReference>
<comment type="similarity">
    <text evidence="2">Belongs to the CbbQ/NirQ/NorQ/GpvN family.</text>
</comment>
<dbReference type="EMBL" id="CP072943">
    <property type="protein sequence ID" value="QTX32279.1"/>
    <property type="molecule type" value="Genomic_DNA"/>
</dbReference>
<evidence type="ECO:0000259" key="10">
    <source>
        <dbReference type="SMART" id="SM00382"/>
    </source>
</evidence>
<accession>A0A9Q7ADB4</accession>
<keyword evidence="6" id="KW-0067">ATP-binding</keyword>
<evidence type="ECO:0000256" key="3">
    <source>
        <dbReference type="ARBA" id="ARBA00022490"/>
    </source>
</evidence>
<keyword evidence="5" id="KW-0378">Hydrolase</keyword>
<evidence type="ECO:0000256" key="1">
    <source>
        <dbReference type="ARBA" id="ARBA00004496"/>
    </source>
</evidence>
<dbReference type="RefSeq" id="WP_274373502.1">
    <property type="nucleotide sequence ID" value="NZ_CP072943.1"/>
</dbReference>
<evidence type="ECO:0000256" key="6">
    <source>
        <dbReference type="ARBA" id="ARBA00022840"/>
    </source>
</evidence>
<evidence type="ECO:0000256" key="7">
    <source>
        <dbReference type="ARBA" id="ARBA00022987"/>
    </source>
</evidence>
<dbReference type="InterPro" id="IPR027417">
    <property type="entry name" value="P-loop_NTPase"/>
</dbReference>
<evidence type="ECO:0000256" key="2">
    <source>
        <dbReference type="ARBA" id="ARBA00009417"/>
    </source>
</evidence>
<dbReference type="Gene3D" id="3.40.50.300">
    <property type="entry name" value="P-loop containing nucleotide triphosphate hydrolases"/>
    <property type="match status" value="1"/>
</dbReference>
<dbReference type="SUPFAM" id="SSF52540">
    <property type="entry name" value="P-loop containing nucleoside triphosphate hydrolases"/>
    <property type="match status" value="1"/>
</dbReference>
<keyword evidence="4" id="KW-0547">Nucleotide-binding</keyword>
<comment type="catalytic activity">
    <reaction evidence="9">
        <text>ATP + H2O = ADP + phosphate + H(+)</text>
        <dbReference type="Rhea" id="RHEA:13065"/>
        <dbReference type="ChEBI" id="CHEBI:15377"/>
        <dbReference type="ChEBI" id="CHEBI:15378"/>
        <dbReference type="ChEBI" id="CHEBI:30616"/>
        <dbReference type="ChEBI" id="CHEBI:43474"/>
        <dbReference type="ChEBI" id="CHEBI:456216"/>
    </reaction>
</comment>
<dbReference type="PANTHER" id="PTHR48103">
    <property type="entry name" value="MIDASIN-RELATED"/>
    <property type="match status" value="1"/>
</dbReference>
<dbReference type="NCBIfam" id="TIGR02640">
    <property type="entry name" value="gas_vesic_GvpN"/>
    <property type="match status" value="1"/>
</dbReference>
<dbReference type="InterPro" id="IPR013462">
    <property type="entry name" value="Gas-vesicle_GvpN"/>
</dbReference>
<dbReference type="CDD" id="cd00009">
    <property type="entry name" value="AAA"/>
    <property type="match status" value="1"/>
</dbReference>
<protein>
    <submittedName>
        <fullName evidence="11">Gas vesicle protein GvpN</fullName>
    </submittedName>
</protein>
<dbReference type="SMART" id="SM00382">
    <property type="entry name" value="AAA"/>
    <property type="match status" value="1"/>
</dbReference>
<dbReference type="GO" id="GO:0005737">
    <property type="term" value="C:cytoplasm"/>
    <property type="evidence" value="ECO:0007669"/>
    <property type="project" value="UniProtKB-SubCell"/>
</dbReference>
<dbReference type="AlphaFoldDB" id="A0A9Q7ADB4"/>
<evidence type="ECO:0000313" key="11">
    <source>
        <dbReference type="EMBL" id="QTX32279.1"/>
    </source>
</evidence>
<dbReference type="GO" id="GO:0031412">
    <property type="term" value="P:gas vesicle organization"/>
    <property type="evidence" value="ECO:0007669"/>
    <property type="project" value="InterPro"/>
</dbReference>
<gene>
    <name evidence="11" type="primary">gvpN</name>
    <name evidence="11" type="ORF">KAR29_13405</name>
</gene>
<comment type="subcellular location">
    <subcellularLocation>
        <location evidence="1">Cytoplasm</location>
    </subcellularLocation>
    <subcellularLocation>
        <location evidence="8">Gas vesicle</location>
    </subcellularLocation>
</comment>
<dbReference type="GO" id="GO:0031411">
    <property type="term" value="C:gas vesicle"/>
    <property type="evidence" value="ECO:0007669"/>
    <property type="project" value="UniProtKB-SubCell"/>
</dbReference>
<evidence type="ECO:0000256" key="8">
    <source>
        <dbReference type="ARBA" id="ARBA00035108"/>
    </source>
</evidence>
<evidence type="ECO:0000256" key="9">
    <source>
        <dbReference type="ARBA" id="ARBA00049360"/>
    </source>
</evidence>
<keyword evidence="7" id="KW-0304">Gas vesicle</keyword>
<evidence type="ECO:0000256" key="4">
    <source>
        <dbReference type="ARBA" id="ARBA00022741"/>
    </source>
</evidence>
<dbReference type="GO" id="GO:0016887">
    <property type="term" value="F:ATP hydrolysis activity"/>
    <property type="evidence" value="ECO:0007669"/>
    <property type="project" value="InterPro"/>
</dbReference>
<dbReference type="Pfam" id="PF07728">
    <property type="entry name" value="AAA_5"/>
    <property type="match status" value="1"/>
</dbReference>
<dbReference type="GO" id="GO:0030687">
    <property type="term" value="C:preribosome, large subunit precursor"/>
    <property type="evidence" value="ECO:0007669"/>
    <property type="project" value="TreeGrafter"/>
</dbReference>
<dbReference type="KEGG" id="aram:KAR29_13405"/>
<dbReference type="InterPro" id="IPR003593">
    <property type="entry name" value="AAA+_ATPase"/>
</dbReference>
<keyword evidence="12" id="KW-1185">Reference proteome</keyword>
<name>A0A9Q7ADB4_9BACT</name>
<reference evidence="12" key="1">
    <citation type="submission" date="2021-04" db="EMBL/GenBank/DDBJ databases">
        <title>A novel Synergistetes isolate from a pyrite-forming mixed culture.</title>
        <authorList>
            <person name="Bunk B."/>
            <person name="Sproer C."/>
            <person name="Spring S."/>
            <person name="Pester M."/>
        </authorList>
    </citation>
    <scope>NUCLEOTIDE SEQUENCE [LARGE SCALE GENOMIC DNA]</scope>
    <source>
        <strain evidence="12">J.5.4.2-T.3.5.2</strain>
    </source>
</reference>
<dbReference type="GO" id="GO:0005524">
    <property type="term" value="F:ATP binding"/>
    <property type="evidence" value="ECO:0007669"/>
    <property type="project" value="UniProtKB-KW"/>
</dbReference>
<evidence type="ECO:0000256" key="5">
    <source>
        <dbReference type="ARBA" id="ARBA00022801"/>
    </source>
</evidence>
<sequence length="309" mass="34808">MDRGRMTLITSRPSLEFVETPYISKISEKALSYSSCGFPIHLSGPTGVGKTTLAMHVAAKIGRPVVLICGDHEFGTSDLVGYVSGYRHNYTKDNFIRSVVKTEDVMTSQWFDNRLTVACERGLTLVYDEFTRSRPEANNVLLSVLESKILPVSGRNGKESYVRVHPDFRAIFTSNPEEYAGVYKSQDALKDRLVTLELSSFDEETEVAIVRGRVDLCESEIVRIVKLIRTIRNNYSDKLTPTVRSSIKIAKYIDFLDKKGNISEDRFIEICNDTILPIISSKKRASVSRLIIDAASNIEREPYGNVENY</sequence>
<dbReference type="GO" id="GO:0000027">
    <property type="term" value="P:ribosomal large subunit assembly"/>
    <property type="evidence" value="ECO:0007669"/>
    <property type="project" value="TreeGrafter"/>
</dbReference>
<dbReference type="PANTHER" id="PTHR48103:SF2">
    <property type="entry name" value="MIDASIN"/>
    <property type="match status" value="1"/>
</dbReference>
<proteinExistence type="inferred from homology"/>
<organism evidence="11 12">
    <name type="scientific">Aminithiophilus ramosus</name>
    <dbReference type="NCBI Taxonomy" id="3029084"/>
    <lineage>
        <taxon>Bacteria</taxon>
        <taxon>Thermotogati</taxon>
        <taxon>Synergistota</taxon>
        <taxon>Synergistia</taxon>
        <taxon>Synergistales</taxon>
        <taxon>Aminithiophilaceae</taxon>
        <taxon>Aminithiophilus</taxon>
    </lineage>
</organism>
<feature type="domain" description="AAA+ ATPase" evidence="10">
    <location>
        <begin position="36"/>
        <end position="211"/>
    </location>
</feature>
<evidence type="ECO:0000313" key="12">
    <source>
        <dbReference type="Proteomes" id="UP000671879"/>
    </source>
</evidence>
<keyword evidence="3" id="KW-0963">Cytoplasm</keyword>